<name>A0A6N2R9C9_9BIFI</name>
<feature type="transmembrane region" description="Helical" evidence="4">
    <location>
        <begin position="200"/>
        <end position="218"/>
    </location>
</feature>
<reference evidence="8" key="2">
    <citation type="submission" date="2019-11" db="EMBL/GenBank/DDBJ databases">
        <authorList>
            <person name="Feng L."/>
        </authorList>
    </citation>
    <scope>NUCLEOTIDE SEQUENCE</scope>
    <source>
        <strain evidence="8">BdentiumLFYP24</strain>
    </source>
</reference>
<dbReference type="PANTHER" id="PTHR24421:SF61">
    <property type="entry name" value="OXYGEN SENSOR HISTIDINE KINASE NREB"/>
    <property type="match status" value="1"/>
</dbReference>
<sequence length="494" mass="54417">MKSYGAPRYTQYEYDYASSVYARYCLANRDPHESAPIRPARMPLMRPQYGRWFAGVCKGISMHLGVSVGLIRLIAIASTFAFGSGVIAYVFLWLTVPLGDPVQQAYWLAEQQPISRSPLSHGNAPYAGIARHTTRTVTDESQFDGMQTDDVDDVEHTRSSGESLEHLLKNAPKPALIALTGLMLLAVSCAMLLSGIDRMLILPLLFGAIGIGVSWLRYNAEEGQLWTMLGGIALIFIGYVVYIFGQVRYLPGSSHPTWTFIIAGLALLVGGMLAIVPWIVALIRDLGTERALKEREEERADMTAHLHDGVLQTLALIQLHADDQQTVFSLARSQERELREWLYQERTTSDRSVNAGLKEIAAQVEDTHGKPIEVVTVGDAQPSAQTDALLDATQQALINAVTHGGEPISVYCEAGDDMVEVFVRDHGEGFDIATIPANRLGIRESIIGRIKRRGGTVEIVSRPKWGTEVRMHMPIVARQSKAGEPDASQIKEQQ</sequence>
<evidence type="ECO:0000313" key="7">
    <source>
        <dbReference type="EMBL" id="KAB7460329.1"/>
    </source>
</evidence>
<keyword evidence="2 8" id="KW-0418">Kinase</keyword>
<evidence type="ECO:0000256" key="2">
    <source>
        <dbReference type="ARBA" id="ARBA00022777"/>
    </source>
</evidence>
<dbReference type="GO" id="GO:0000160">
    <property type="term" value="P:phosphorelay signal transduction system"/>
    <property type="evidence" value="ECO:0007669"/>
    <property type="project" value="UniProtKB-KW"/>
</dbReference>
<dbReference type="PANTHER" id="PTHR24421">
    <property type="entry name" value="NITRATE/NITRITE SENSOR PROTEIN NARX-RELATED"/>
    <property type="match status" value="1"/>
</dbReference>
<dbReference type="InterPro" id="IPR003594">
    <property type="entry name" value="HATPase_dom"/>
</dbReference>
<keyword evidence="3" id="KW-0902">Two-component regulatory system</keyword>
<evidence type="ECO:0000313" key="9">
    <source>
        <dbReference type="Proteomes" id="UP000429211"/>
    </source>
</evidence>
<proteinExistence type="predicted"/>
<dbReference type="InterPro" id="IPR050482">
    <property type="entry name" value="Sensor_HK_TwoCompSys"/>
</dbReference>
<dbReference type="EMBL" id="WDPD01000008">
    <property type="protein sequence ID" value="KAB7460329.1"/>
    <property type="molecule type" value="Genomic_DNA"/>
</dbReference>
<feature type="domain" description="Phage shock protein PspC N-terminal" evidence="6">
    <location>
        <begin position="43"/>
        <end position="97"/>
    </location>
</feature>
<evidence type="ECO:0000256" key="4">
    <source>
        <dbReference type="SAM" id="Phobius"/>
    </source>
</evidence>
<accession>A0A6N2R9C9</accession>
<evidence type="ECO:0000256" key="1">
    <source>
        <dbReference type="ARBA" id="ARBA00022679"/>
    </source>
</evidence>
<dbReference type="EMBL" id="CACRSP010000002">
    <property type="protein sequence ID" value="VYS77492.1"/>
    <property type="molecule type" value="Genomic_DNA"/>
</dbReference>
<dbReference type="EC" id="2.7.13.3" evidence="8"/>
<evidence type="ECO:0000313" key="8">
    <source>
        <dbReference type="EMBL" id="VYS77492.1"/>
    </source>
</evidence>
<reference evidence="7 9" key="1">
    <citation type="journal article" date="2019" name="Nat. Med.">
        <title>A library of human gut bacterial isolates paired with longitudinal multiomics data enables mechanistic microbiome research.</title>
        <authorList>
            <person name="Poyet M."/>
            <person name="Groussin M."/>
            <person name="Gibbons S.M."/>
            <person name="Avila-Pacheco J."/>
            <person name="Jiang X."/>
            <person name="Kearney S.M."/>
            <person name="Perrotta A.R."/>
            <person name="Berdy B."/>
            <person name="Zhao S."/>
            <person name="Lieberman T.D."/>
            <person name="Swanson P.K."/>
            <person name="Smith M."/>
            <person name="Roesemann S."/>
            <person name="Alexander J.E."/>
            <person name="Rich S.A."/>
            <person name="Livny J."/>
            <person name="Vlamakis H."/>
            <person name="Clish C."/>
            <person name="Bullock K."/>
            <person name="Deik A."/>
            <person name="Scott J."/>
            <person name="Pierce K.A."/>
            <person name="Xavier R.J."/>
            <person name="Alm E.J."/>
        </authorList>
    </citation>
    <scope>NUCLEOTIDE SEQUENCE [LARGE SCALE GENOMIC DNA]</scope>
    <source>
        <strain evidence="7 9">BIOML-A2</strain>
    </source>
</reference>
<keyword evidence="4" id="KW-0472">Membrane</keyword>
<feature type="transmembrane region" description="Helical" evidence="4">
    <location>
        <begin position="175"/>
        <end position="193"/>
    </location>
</feature>
<feature type="domain" description="Histidine kinase/HSP90-like ATPase" evidence="5">
    <location>
        <begin position="387"/>
        <end position="475"/>
    </location>
</feature>
<feature type="transmembrane region" description="Helical" evidence="4">
    <location>
        <begin position="70"/>
        <end position="94"/>
    </location>
</feature>
<keyword evidence="4" id="KW-0812">Transmembrane</keyword>
<organism evidence="8">
    <name type="scientific">Bifidobacterium dentium</name>
    <dbReference type="NCBI Taxonomy" id="1689"/>
    <lineage>
        <taxon>Bacteria</taxon>
        <taxon>Bacillati</taxon>
        <taxon>Actinomycetota</taxon>
        <taxon>Actinomycetes</taxon>
        <taxon>Bifidobacteriales</taxon>
        <taxon>Bifidobacteriaceae</taxon>
        <taxon>Bifidobacterium</taxon>
    </lineage>
</organism>
<dbReference type="Pfam" id="PF02518">
    <property type="entry name" value="HATPase_c"/>
    <property type="match status" value="1"/>
</dbReference>
<dbReference type="Gene3D" id="3.30.565.10">
    <property type="entry name" value="Histidine kinase-like ATPase, C-terminal domain"/>
    <property type="match status" value="1"/>
</dbReference>
<dbReference type="AlphaFoldDB" id="A0A6N2R9C9"/>
<feature type="transmembrane region" description="Helical" evidence="4">
    <location>
        <begin position="224"/>
        <end position="245"/>
    </location>
</feature>
<evidence type="ECO:0000259" key="5">
    <source>
        <dbReference type="Pfam" id="PF02518"/>
    </source>
</evidence>
<keyword evidence="1 8" id="KW-0808">Transferase</keyword>
<keyword evidence="4" id="KW-1133">Transmembrane helix</keyword>
<protein>
    <submittedName>
        <fullName evidence="7">PspC domain-containing protein</fullName>
    </submittedName>
    <submittedName>
        <fullName evidence="8">Sensor histidine kinase LiaS</fullName>
        <ecNumber evidence="8">2.7.13.3</ecNumber>
    </submittedName>
</protein>
<gene>
    <name evidence="8" type="primary">liaS</name>
    <name evidence="8" type="ORF">BDLFYP24_00887</name>
    <name evidence="7" type="ORF">GBB04_08060</name>
</gene>
<dbReference type="InterPro" id="IPR007168">
    <property type="entry name" value="Phageshock_PspC_N"/>
</dbReference>
<dbReference type="InterPro" id="IPR036890">
    <property type="entry name" value="HATPase_C_sf"/>
</dbReference>
<evidence type="ECO:0000256" key="3">
    <source>
        <dbReference type="ARBA" id="ARBA00023012"/>
    </source>
</evidence>
<dbReference type="RefSeq" id="WP_129879456.1">
    <property type="nucleotide sequence ID" value="NZ_CACRSP010000002.1"/>
</dbReference>
<feature type="transmembrane region" description="Helical" evidence="4">
    <location>
        <begin position="257"/>
        <end position="280"/>
    </location>
</feature>
<dbReference type="GO" id="GO:0004673">
    <property type="term" value="F:protein histidine kinase activity"/>
    <property type="evidence" value="ECO:0007669"/>
    <property type="project" value="UniProtKB-EC"/>
</dbReference>
<dbReference type="SUPFAM" id="SSF55874">
    <property type="entry name" value="ATPase domain of HSP90 chaperone/DNA topoisomerase II/histidine kinase"/>
    <property type="match status" value="1"/>
</dbReference>
<dbReference type="Proteomes" id="UP000429211">
    <property type="component" value="Unassembled WGS sequence"/>
</dbReference>
<evidence type="ECO:0000259" key="6">
    <source>
        <dbReference type="Pfam" id="PF04024"/>
    </source>
</evidence>
<dbReference type="Pfam" id="PF04024">
    <property type="entry name" value="PspC"/>
    <property type="match status" value="1"/>
</dbReference>